<feature type="domain" description="ABC-type glycine betaine transport system substrate-binding" evidence="6">
    <location>
        <begin position="26"/>
        <end position="271"/>
    </location>
</feature>
<dbReference type="KEGG" id="drt:Dret_0905"/>
<dbReference type="GO" id="GO:0005275">
    <property type="term" value="F:amine transmembrane transporter activity"/>
    <property type="evidence" value="ECO:0007669"/>
    <property type="project" value="TreeGrafter"/>
</dbReference>
<accession>C8X199</accession>
<dbReference type="CDD" id="cd13639">
    <property type="entry name" value="PBP2_OpuAC_like"/>
    <property type="match status" value="1"/>
</dbReference>
<dbReference type="GO" id="GO:0031460">
    <property type="term" value="P:glycine betaine transport"/>
    <property type="evidence" value="ECO:0007669"/>
    <property type="project" value="TreeGrafter"/>
</dbReference>
<evidence type="ECO:0000259" key="6">
    <source>
        <dbReference type="Pfam" id="PF04069"/>
    </source>
</evidence>
<evidence type="ECO:0000256" key="2">
    <source>
        <dbReference type="ARBA" id="ARBA00022448"/>
    </source>
</evidence>
<dbReference type="RefSeq" id="WP_015751354.1">
    <property type="nucleotide sequence ID" value="NC_013223.1"/>
</dbReference>
<keyword evidence="5" id="KW-0732">Signal</keyword>
<dbReference type="HOGENOM" id="CLU_008673_1_0_7"/>
<evidence type="ECO:0000256" key="4">
    <source>
        <dbReference type="ARBA" id="ARBA00023136"/>
    </source>
</evidence>
<dbReference type="OrthoDB" id="9787902at2"/>
<sequence>MQKLTKIFALVLLLTFIAVPGFAQDKDVEIAYVEWSCATASSNVVKAVLNEEMGYDADIVSVTAAAMWQATASGDVDGFVTAWLPVTHGHYYDKVKDEVENLGPLATGAKIGLVVPEYVDIESIADLDDHAAKFDGTITGIDPGAGIMSKSEKALEAYNLDNMTLGEGSGATMTAMLSEAVENEDWIVVTGWSPHWKFGRWDLKYLEDPKNVYGGSEDITTIVREDLKEDMPEVYAFLDRFSWDLSVMQGLMAKNQENGKPYENAKEFIKNHPELVDKWLGRS</sequence>
<dbReference type="GO" id="GO:0015226">
    <property type="term" value="F:carnitine transmembrane transporter activity"/>
    <property type="evidence" value="ECO:0007669"/>
    <property type="project" value="TreeGrafter"/>
</dbReference>
<keyword evidence="2" id="KW-0813">Transport</keyword>
<comment type="subcellular location">
    <subcellularLocation>
        <location evidence="1">Cell membrane</location>
    </subcellularLocation>
</comment>
<reference evidence="7 8" key="2">
    <citation type="journal article" date="2010" name="Stand. Genomic Sci.">
        <title>Complete genome sequence of Desulfohalobium retbaense type strain (HR(100)).</title>
        <authorList>
            <person name="Spring S."/>
            <person name="Nolan M."/>
            <person name="Lapidus A."/>
            <person name="Glavina Del Rio T."/>
            <person name="Copeland A."/>
            <person name="Tice H."/>
            <person name="Cheng J.F."/>
            <person name="Lucas S."/>
            <person name="Land M."/>
            <person name="Chen F."/>
            <person name="Bruce D."/>
            <person name="Goodwin L."/>
            <person name="Pitluck S."/>
            <person name="Ivanova N."/>
            <person name="Mavromatis K."/>
            <person name="Mikhailova N."/>
            <person name="Pati A."/>
            <person name="Chen A."/>
            <person name="Palaniappan K."/>
            <person name="Hauser L."/>
            <person name="Chang Y.J."/>
            <person name="Jeffries C.D."/>
            <person name="Munk C."/>
            <person name="Kiss H."/>
            <person name="Chain P."/>
            <person name="Han C."/>
            <person name="Brettin T."/>
            <person name="Detter J.C."/>
            <person name="Schuler E."/>
            <person name="Goker M."/>
            <person name="Rohde M."/>
            <person name="Bristow J."/>
            <person name="Eisen J.A."/>
            <person name="Markowitz V."/>
            <person name="Hugenholtz P."/>
            <person name="Kyrpides N.C."/>
            <person name="Klenk H.P."/>
        </authorList>
    </citation>
    <scope>NUCLEOTIDE SEQUENCE [LARGE SCALE GENOMIC DNA]</scope>
    <source>
        <strain evidence="7 8">DSM 5692</strain>
    </source>
</reference>
<evidence type="ECO:0000313" key="8">
    <source>
        <dbReference type="Proteomes" id="UP000001052"/>
    </source>
</evidence>
<reference evidence="8" key="1">
    <citation type="submission" date="2009-09" db="EMBL/GenBank/DDBJ databases">
        <title>The complete chromosome of Desulfohalobium retbaense DSM 5692.</title>
        <authorList>
            <consortium name="US DOE Joint Genome Institute (JGI-PGF)"/>
            <person name="Lucas S."/>
            <person name="Copeland A."/>
            <person name="Lapidus A."/>
            <person name="Glavina del Rio T."/>
            <person name="Dalin E."/>
            <person name="Tice H."/>
            <person name="Bruce D."/>
            <person name="Goodwin L."/>
            <person name="Pitluck S."/>
            <person name="Kyrpides N."/>
            <person name="Mavromatis K."/>
            <person name="Ivanova N."/>
            <person name="Mikhailova N."/>
            <person name="Munk A.C."/>
            <person name="Brettin T."/>
            <person name="Detter J.C."/>
            <person name="Han C."/>
            <person name="Tapia R."/>
            <person name="Larimer F."/>
            <person name="Land M."/>
            <person name="Hauser L."/>
            <person name="Markowitz V."/>
            <person name="Cheng J.-F."/>
            <person name="Hugenholtz P."/>
            <person name="Woyke T."/>
            <person name="Wu D."/>
            <person name="Spring S."/>
            <person name="Klenk H.-P."/>
            <person name="Eisen J.A."/>
        </authorList>
    </citation>
    <scope>NUCLEOTIDE SEQUENCE [LARGE SCALE GENOMIC DNA]</scope>
    <source>
        <strain evidence="8">DSM 5692</strain>
    </source>
</reference>
<dbReference type="STRING" id="485915.Dret_0905"/>
<dbReference type="PANTHER" id="PTHR47737">
    <property type="entry name" value="GLYCINE BETAINE/PROLINE BETAINE TRANSPORT SYSTEM PERMEASE PROTEIN PROW"/>
    <property type="match status" value="1"/>
</dbReference>
<evidence type="ECO:0000256" key="3">
    <source>
        <dbReference type="ARBA" id="ARBA00022475"/>
    </source>
</evidence>
<dbReference type="GO" id="GO:0015871">
    <property type="term" value="P:choline transport"/>
    <property type="evidence" value="ECO:0007669"/>
    <property type="project" value="TreeGrafter"/>
</dbReference>
<name>C8X199_DESRD</name>
<feature type="chain" id="PRO_5002994224" evidence="5">
    <location>
        <begin position="24"/>
        <end position="283"/>
    </location>
</feature>
<gene>
    <name evidence="7" type="ordered locus">Dret_0905</name>
</gene>
<dbReference type="Pfam" id="PF04069">
    <property type="entry name" value="OpuAC"/>
    <property type="match status" value="1"/>
</dbReference>
<evidence type="ECO:0000256" key="5">
    <source>
        <dbReference type="SAM" id="SignalP"/>
    </source>
</evidence>
<feature type="signal peptide" evidence="5">
    <location>
        <begin position="1"/>
        <end position="23"/>
    </location>
</feature>
<evidence type="ECO:0000313" key="7">
    <source>
        <dbReference type="EMBL" id="ACV68196.1"/>
    </source>
</evidence>
<proteinExistence type="predicted"/>
<dbReference type="AlphaFoldDB" id="C8X199"/>
<evidence type="ECO:0000256" key="1">
    <source>
        <dbReference type="ARBA" id="ARBA00004236"/>
    </source>
</evidence>
<dbReference type="SUPFAM" id="SSF53850">
    <property type="entry name" value="Periplasmic binding protein-like II"/>
    <property type="match status" value="1"/>
</dbReference>
<protein>
    <submittedName>
        <fullName evidence="7">Substrate-binding region of ABC-type glycine betaine transport system</fullName>
    </submittedName>
</protein>
<dbReference type="Proteomes" id="UP000001052">
    <property type="component" value="Chromosome"/>
</dbReference>
<dbReference type="PANTHER" id="PTHR47737:SF1">
    <property type="entry name" value="GLYCINE BETAINE_PROLINE BETAINE TRANSPORT SYSTEM PERMEASE PROTEIN PROW"/>
    <property type="match status" value="1"/>
</dbReference>
<dbReference type="EMBL" id="CP001734">
    <property type="protein sequence ID" value="ACV68196.1"/>
    <property type="molecule type" value="Genomic_DNA"/>
</dbReference>
<dbReference type="Gene3D" id="3.40.190.100">
    <property type="entry name" value="Glycine betaine-binding periplasmic protein, domain 2"/>
    <property type="match status" value="1"/>
</dbReference>
<dbReference type="eggNOG" id="COG2113">
    <property type="taxonomic scope" value="Bacteria"/>
</dbReference>
<organism evidence="7 8">
    <name type="scientific">Desulfohalobium retbaense (strain ATCC 49708 / DSM 5692 / JCM 16813 / HR100)</name>
    <dbReference type="NCBI Taxonomy" id="485915"/>
    <lineage>
        <taxon>Bacteria</taxon>
        <taxon>Pseudomonadati</taxon>
        <taxon>Thermodesulfobacteriota</taxon>
        <taxon>Desulfovibrionia</taxon>
        <taxon>Desulfovibrionales</taxon>
        <taxon>Desulfohalobiaceae</taxon>
        <taxon>Desulfohalobium</taxon>
    </lineage>
</organism>
<dbReference type="Gene3D" id="3.10.105.10">
    <property type="entry name" value="Dipeptide-binding Protein, Domain 3"/>
    <property type="match status" value="2"/>
</dbReference>
<keyword evidence="8" id="KW-1185">Reference proteome</keyword>
<dbReference type="InterPro" id="IPR007210">
    <property type="entry name" value="ABC_Gly_betaine_transp_sub-bd"/>
</dbReference>
<keyword evidence="4" id="KW-0472">Membrane</keyword>
<keyword evidence="3" id="KW-1003">Cell membrane</keyword>
<dbReference type="GO" id="GO:0043190">
    <property type="term" value="C:ATP-binding cassette (ABC) transporter complex"/>
    <property type="evidence" value="ECO:0007669"/>
    <property type="project" value="InterPro"/>
</dbReference>